<sequence length="122" mass="12949">MDLKDFIATSLTQIAEGILTASEALRETDAQVNPTHIQTYSNSAQGYGRTRNSEIPEQGRLVERVEFDVAVTAESSEAGKGGLKVGIASFGLNVGAEASDKAGSTSRIQFGVPMVFPSKRKS</sequence>
<dbReference type="AlphaFoldDB" id="A0A423P4B3"/>
<dbReference type="Proteomes" id="UP000283619">
    <property type="component" value="Unassembled WGS sequence"/>
</dbReference>
<evidence type="ECO:0000313" key="1">
    <source>
        <dbReference type="EMBL" id="ROO08077.1"/>
    </source>
</evidence>
<gene>
    <name evidence="1" type="ORF">BK673_16180</name>
</gene>
<reference evidence="1 2" key="1">
    <citation type="submission" date="2016-10" db="EMBL/GenBank/DDBJ databases">
        <title>Comparative genome analysis of multiple Pseudomonas spp. focuses on biocontrol and plant growth promoting traits.</title>
        <authorList>
            <person name="Tao X.-Y."/>
            <person name="Taylor C.G."/>
        </authorList>
    </citation>
    <scope>NUCLEOTIDE SEQUENCE [LARGE SCALE GENOMIC DNA]</scope>
    <source>
        <strain evidence="1 2">36G2</strain>
    </source>
</reference>
<name>A0A423P4B3_PSEFL</name>
<accession>A0A423P4B3</accession>
<organism evidence="1 2">
    <name type="scientific">Pseudomonas fluorescens</name>
    <dbReference type="NCBI Taxonomy" id="294"/>
    <lineage>
        <taxon>Bacteria</taxon>
        <taxon>Pseudomonadati</taxon>
        <taxon>Pseudomonadota</taxon>
        <taxon>Gammaproteobacteria</taxon>
        <taxon>Pseudomonadales</taxon>
        <taxon>Pseudomonadaceae</taxon>
        <taxon>Pseudomonas</taxon>
    </lineage>
</organism>
<dbReference type="RefSeq" id="WP_123594237.1">
    <property type="nucleotide sequence ID" value="NZ_MOBZ01000013.1"/>
</dbReference>
<protein>
    <submittedName>
        <fullName evidence="1">Uncharacterized protein</fullName>
    </submittedName>
</protein>
<dbReference type="EMBL" id="MOBZ01000013">
    <property type="protein sequence ID" value="ROO08077.1"/>
    <property type="molecule type" value="Genomic_DNA"/>
</dbReference>
<evidence type="ECO:0000313" key="2">
    <source>
        <dbReference type="Proteomes" id="UP000283619"/>
    </source>
</evidence>
<proteinExistence type="predicted"/>
<comment type="caution">
    <text evidence="1">The sequence shown here is derived from an EMBL/GenBank/DDBJ whole genome shotgun (WGS) entry which is preliminary data.</text>
</comment>